<protein>
    <submittedName>
        <fullName evidence="1">Uncharacterized protein</fullName>
    </submittedName>
</protein>
<comment type="caution">
    <text evidence="1">The sequence shown here is derived from an EMBL/GenBank/DDBJ whole genome shotgun (WGS) entry which is preliminary data.</text>
</comment>
<evidence type="ECO:0000313" key="2">
    <source>
        <dbReference type="Proteomes" id="UP000608024"/>
    </source>
</evidence>
<keyword evidence="2" id="KW-1185">Reference proteome</keyword>
<gene>
    <name evidence="1" type="ORF">GCM10018785_19170</name>
</gene>
<dbReference type="EMBL" id="BNBT01000019">
    <property type="protein sequence ID" value="GHE49788.1"/>
    <property type="molecule type" value="Genomic_DNA"/>
</dbReference>
<accession>A0A918ZGA9</accession>
<name>A0A918ZGA9_9ACTN</name>
<dbReference type="AlphaFoldDB" id="A0A918ZGA9"/>
<sequence length="110" mass="11536">MGGRALHAGTGSGTRGREAAAAWRLCRLGPDCGGRAWVFRNQVPFLRRGLGVQQEMLAPYHHLLTTVPVRGVLMKPDVSRPGVSHAPEGFPGAVAAGCRDSPTVPAIGLT</sequence>
<organism evidence="1 2">
    <name type="scientific">Streptomyces longispororuber</name>
    <dbReference type="NCBI Taxonomy" id="68230"/>
    <lineage>
        <taxon>Bacteria</taxon>
        <taxon>Bacillati</taxon>
        <taxon>Actinomycetota</taxon>
        <taxon>Actinomycetes</taxon>
        <taxon>Kitasatosporales</taxon>
        <taxon>Streptomycetaceae</taxon>
        <taxon>Streptomyces</taxon>
    </lineage>
</organism>
<dbReference type="Proteomes" id="UP000608024">
    <property type="component" value="Unassembled WGS sequence"/>
</dbReference>
<proteinExistence type="predicted"/>
<evidence type="ECO:0000313" key="1">
    <source>
        <dbReference type="EMBL" id="GHE49788.1"/>
    </source>
</evidence>
<reference evidence="1" key="2">
    <citation type="submission" date="2020-09" db="EMBL/GenBank/DDBJ databases">
        <authorList>
            <person name="Sun Q."/>
            <person name="Ohkuma M."/>
        </authorList>
    </citation>
    <scope>NUCLEOTIDE SEQUENCE</scope>
    <source>
        <strain evidence="1">JCM 4784</strain>
    </source>
</reference>
<reference evidence="1" key="1">
    <citation type="journal article" date="2014" name="Int. J. Syst. Evol. Microbiol.">
        <title>Complete genome sequence of Corynebacterium casei LMG S-19264T (=DSM 44701T), isolated from a smear-ripened cheese.</title>
        <authorList>
            <consortium name="US DOE Joint Genome Institute (JGI-PGF)"/>
            <person name="Walter F."/>
            <person name="Albersmeier A."/>
            <person name="Kalinowski J."/>
            <person name="Ruckert C."/>
        </authorList>
    </citation>
    <scope>NUCLEOTIDE SEQUENCE</scope>
    <source>
        <strain evidence="1">JCM 4784</strain>
    </source>
</reference>